<evidence type="ECO:0000313" key="5">
    <source>
        <dbReference type="Proteomes" id="UP000469523"/>
    </source>
</evidence>
<dbReference type="EMBL" id="VUNQ01000034">
    <property type="protein sequence ID" value="MSU02502.1"/>
    <property type="molecule type" value="Genomic_DNA"/>
</dbReference>
<keyword evidence="2" id="KW-0472">Membrane</keyword>
<feature type="compositionally biased region" description="Gly residues" evidence="1">
    <location>
        <begin position="240"/>
        <end position="255"/>
    </location>
</feature>
<comment type="caution">
    <text evidence="4">The sequence shown here is derived from an EMBL/GenBank/DDBJ whole genome shotgun (WGS) entry which is preliminary data.</text>
</comment>
<keyword evidence="2" id="KW-0812">Transmembrane</keyword>
<keyword evidence="2" id="KW-1133">Transmembrane helix</keyword>
<evidence type="ECO:0000259" key="3">
    <source>
        <dbReference type="Pfam" id="PF04536"/>
    </source>
</evidence>
<sequence length="267" mass="30014">MLKYKIYLKWILSLVIIFTVVSSVALGELSPKERIYDFANLLTKEEKMELENIANKYSSKRETDLIILTISDSMGKDIIDYTEDFYDEKGLGYDKSHGNTAILTIDMKNGDIYLAGYHKAEKYLDDYRLDIIRDKIAPDLSKGNYYDAFYSFIKTSYKYMGIRPGVNPENILFKFWFQVMVSLGIAGIAVGIMTYNTGGRTTVNAGTYQDHTNSKIISRRDTYLRTDVTKRKKPSNNNNSGGGNSRGGSSGGVSRGGHSHSGSRGKF</sequence>
<dbReference type="Pfam" id="PF04536">
    <property type="entry name" value="TPM_phosphatase"/>
    <property type="match status" value="1"/>
</dbReference>
<evidence type="ECO:0000313" key="4">
    <source>
        <dbReference type="EMBL" id="MSU02502.1"/>
    </source>
</evidence>
<feature type="compositionally biased region" description="Basic residues" evidence="1">
    <location>
        <begin position="257"/>
        <end position="267"/>
    </location>
</feature>
<feature type="transmembrane region" description="Helical" evidence="2">
    <location>
        <begin position="175"/>
        <end position="195"/>
    </location>
</feature>
<accession>A0A6N7XNV7</accession>
<keyword evidence="5" id="KW-1185">Reference proteome</keyword>
<dbReference type="AlphaFoldDB" id="A0A6N7XNV7"/>
<dbReference type="Proteomes" id="UP000469523">
    <property type="component" value="Unassembled WGS sequence"/>
</dbReference>
<reference evidence="4 5" key="1">
    <citation type="submission" date="2019-09" db="EMBL/GenBank/DDBJ databases">
        <title>In-depth cultivation of the pig gut microbiome towards novel bacterial diversity and tailored functional studies.</title>
        <authorList>
            <person name="Wylensek D."/>
            <person name="Hitch T.C.A."/>
            <person name="Clavel T."/>
        </authorList>
    </citation>
    <scope>NUCLEOTIDE SEQUENCE [LARGE SCALE GENOMIC DNA]</scope>
    <source>
        <strain evidence="4 5">WCA3-693-APC-4?</strain>
    </source>
</reference>
<feature type="domain" description="TPM" evidence="3">
    <location>
        <begin position="35"/>
        <end position="155"/>
    </location>
</feature>
<evidence type="ECO:0000256" key="1">
    <source>
        <dbReference type="SAM" id="MobiDB-lite"/>
    </source>
</evidence>
<evidence type="ECO:0000256" key="2">
    <source>
        <dbReference type="SAM" id="Phobius"/>
    </source>
</evidence>
<gene>
    <name evidence="4" type="ORF">FYJ83_13660</name>
</gene>
<dbReference type="InterPro" id="IPR007621">
    <property type="entry name" value="TPM_dom"/>
</dbReference>
<organism evidence="4 5">
    <name type="scientific">Tissierella pigra</name>
    <dbReference type="NCBI Taxonomy" id="2607614"/>
    <lineage>
        <taxon>Bacteria</taxon>
        <taxon>Bacillati</taxon>
        <taxon>Bacillota</taxon>
        <taxon>Tissierellia</taxon>
        <taxon>Tissierellales</taxon>
        <taxon>Tissierellaceae</taxon>
        <taxon>Tissierella</taxon>
    </lineage>
</organism>
<protein>
    <recommendedName>
        <fullName evidence="3">TPM domain-containing protein</fullName>
    </recommendedName>
</protein>
<feature type="compositionally biased region" description="Basic and acidic residues" evidence="1">
    <location>
        <begin position="219"/>
        <end position="229"/>
    </location>
</feature>
<dbReference type="Gene3D" id="3.10.310.50">
    <property type="match status" value="1"/>
</dbReference>
<feature type="region of interest" description="Disordered" evidence="1">
    <location>
        <begin position="219"/>
        <end position="267"/>
    </location>
</feature>
<name>A0A6N7XNV7_9FIRM</name>
<proteinExistence type="predicted"/>